<evidence type="ECO:0000256" key="5">
    <source>
        <dbReference type="ARBA" id="ARBA00022846"/>
    </source>
</evidence>
<evidence type="ECO:0000256" key="10">
    <source>
        <dbReference type="ARBA" id="ARBA00044754"/>
    </source>
</evidence>
<keyword evidence="4" id="KW-0963">Cytoplasm</keyword>
<feature type="compositionally biased region" description="Basic and acidic residues" evidence="13">
    <location>
        <begin position="111"/>
        <end position="120"/>
    </location>
</feature>
<keyword evidence="15" id="KW-1185">Reference proteome</keyword>
<feature type="region of interest" description="Disordered" evidence="13">
    <location>
        <begin position="80"/>
        <end position="120"/>
    </location>
</feature>
<accession>A0AAV7UPJ9</accession>
<name>A0AAV7UPJ9_PLEWA</name>
<keyword evidence="8" id="KW-0206">Cytoskeleton</keyword>
<keyword evidence="9" id="KW-0966">Cell projection</keyword>
<sequence>MGASRLSNGMLIPVIEDPCNDCSWRSPQPRWRNRHPMRPFHKKKFDNRFGQRVFNQRRIGICIHALPLLLFGPEVGIPQSRTAPGQRLSTGKEPMPPKKKKGKGKKKGKAKKSDGPDAIEEKYRRSTLEVEVLQDHLALRRDVARQAQAQSGVLKLKLQELERELEGERHDKKAIYTEMIRQYKELQLESEARIQQLETRANLLEEQLGTCQSEVQELHAENNRILAEKNEAIEALEHKINSMETEYEKILHDSLDGLLSKLAVAKMQWTEQATSIHMACKQTLQECGLNPLDI</sequence>
<evidence type="ECO:0000313" key="15">
    <source>
        <dbReference type="Proteomes" id="UP001066276"/>
    </source>
</evidence>
<evidence type="ECO:0000256" key="8">
    <source>
        <dbReference type="ARBA" id="ARBA00023212"/>
    </source>
</evidence>
<evidence type="ECO:0000256" key="9">
    <source>
        <dbReference type="ARBA" id="ARBA00023273"/>
    </source>
</evidence>
<evidence type="ECO:0000313" key="14">
    <source>
        <dbReference type="EMBL" id="KAJ1189879.1"/>
    </source>
</evidence>
<evidence type="ECO:0000256" key="1">
    <source>
        <dbReference type="ARBA" id="ARBA00003029"/>
    </source>
</evidence>
<dbReference type="PANTHER" id="PTHR28656">
    <property type="entry name" value="COILED-COIL DOMAIN-CONTAINING PROTEIN 153"/>
    <property type="match status" value="1"/>
</dbReference>
<evidence type="ECO:0000256" key="3">
    <source>
        <dbReference type="ARBA" id="ARBA00011248"/>
    </source>
</evidence>
<comment type="similarity">
    <text evidence="10">Belongs to the DRC12 family.</text>
</comment>
<comment type="caution">
    <text evidence="14">The sequence shown here is derived from an EMBL/GenBank/DDBJ whole genome shotgun (WGS) entry which is preliminary data.</text>
</comment>
<feature type="coiled-coil region" evidence="12">
    <location>
        <begin position="144"/>
        <end position="253"/>
    </location>
</feature>
<evidence type="ECO:0000256" key="11">
    <source>
        <dbReference type="ARBA" id="ARBA00044800"/>
    </source>
</evidence>
<keyword evidence="6 12" id="KW-0175">Coiled coil</keyword>
<dbReference type="Proteomes" id="UP001066276">
    <property type="component" value="Chromosome 3_1"/>
</dbReference>
<dbReference type="AlphaFoldDB" id="A0AAV7UPJ9"/>
<gene>
    <name evidence="14" type="ORF">NDU88_006621</name>
</gene>
<evidence type="ECO:0000256" key="12">
    <source>
        <dbReference type="SAM" id="Coils"/>
    </source>
</evidence>
<evidence type="ECO:0000256" key="6">
    <source>
        <dbReference type="ARBA" id="ARBA00023054"/>
    </source>
</evidence>
<proteinExistence type="inferred from homology"/>
<dbReference type="PANTHER" id="PTHR28656:SF1">
    <property type="entry name" value="COILED-COIL DOMAIN-CONTAINING PROTEIN 153"/>
    <property type="match status" value="1"/>
</dbReference>
<organism evidence="14 15">
    <name type="scientific">Pleurodeles waltl</name>
    <name type="common">Iberian ribbed newt</name>
    <dbReference type="NCBI Taxonomy" id="8319"/>
    <lineage>
        <taxon>Eukaryota</taxon>
        <taxon>Metazoa</taxon>
        <taxon>Chordata</taxon>
        <taxon>Craniata</taxon>
        <taxon>Vertebrata</taxon>
        <taxon>Euteleostomi</taxon>
        <taxon>Amphibia</taxon>
        <taxon>Batrachia</taxon>
        <taxon>Caudata</taxon>
        <taxon>Salamandroidea</taxon>
        <taxon>Salamandridae</taxon>
        <taxon>Pleurodelinae</taxon>
        <taxon>Pleurodeles</taxon>
    </lineage>
</organism>
<evidence type="ECO:0000256" key="2">
    <source>
        <dbReference type="ARBA" id="ARBA00004611"/>
    </source>
</evidence>
<dbReference type="InterPro" id="IPR033585">
    <property type="entry name" value="DRC12-like"/>
</dbReference>
<feature type="compositionally biased region" description="Polar residues" evidence="13">
    <location>
        <begin position="80"/>
        <end position="89"/>
    </location>
</feature>
<protein>
    <recommendedName>
        <fullName evidence="11">Dynein regulatory complex protein 12</fullName>
    </recommendedName>
</protein>
<evidence type="ECO:0000256" key="4">
    <source>
        <dbReference type="ARBA" id="ARBA00022490"/>
    </source>
</evidence>
<feature type="compositionally biased region" description="Basic residues" evidence="13">
    <location>
        <begin position="97"/>
        <end position="110"/>
    </location>
</feature>
<comment type="subcellular location">
    <subcellularLocation>
        <location evidence="2">Cytoplasm</location>
        <location evidence="2">Cytoskeleton</location>
        <location evidence="2">Flagellum axoneme</location>
    </subcellularLocation>
</comment>
<dbReference type="EMBL" id="JANPWB010000005">
    <property type="protein sequence ID" value="KAJ1189879.1"/>
    <property type="molecule type" value="Genomic_DNA"/>
</dbReference>
<comment type="subunit">
    <text evidence="3">Component of the nexin-dynein regulatory complex (N-DRC).</text>
</comment>
<keyword evidence="7" id="KW-0969">Cilium</keyword>
<evidence type="ECO:0000256" key="13">
    <source>
        <dbReference type="SAM" id="MobiDB-lite"/>
    </source>
</evidence>
<comment type="function">
    <text evidence="1">Component of the nexin-dynein regulatory complex (N-DRC), a key regulator of ciliary/flagellar motility which maintains the alignment and integrity of the distal axoneme and regulates microtubule sliding in motile axonemes.</text>
</comment>
<evidence type="ECO:0000256" key="7">
    <source>
        <dbReference type="ARBA" id="ARBA00023069"/>
    </source>
</evidence>
<reference evidence="14" key="1">
    <citation type="journal article" date="2022" name="bioRxiv">
        <title>Sequencing and chromosome-scale assembly of the giantPleurodeles waltlgenome.</title>
        <authorList>
            <person name="Brown T."/>
            <person name="Elewa A."/>
            <person name="Iarovenko S."/>
            <person name="Subramanian E."/>
            <person name="Araus A.J."/>
            <person name="Petzold A."/>
            <person name="Susuki M."/>
            <person name="Suzuki K.-i.T."/>
            <person name="Hayashi T."/>
            <person name="Toyoda A."/>
            <person name="Oliveira C."/>
            <person name="Osipova E."/>
            <person name="Leigh N.D."/>
            <person name="Simon A."/>
            <person name="Yun M.H."/>
        </authorList>
    </citation>
    <scope>NUCLEOTIDE SEQUENCE</scope>
    <source>
        <strain evidence="14">20211129_DDA</strain>
        <tissue evidence="14">Liver</tissue>
    </source>
</reference>
<keyword evidence="5" id="KW-0282">Flagellum</keyword>